<dbReference type="PROSITE" id="PS00108">
    <property type="entry name" value="PROTEIN_KINASE_ST"/>
    <property type="match status" value="1"/>
</dbReference>
<dbReference type="GO" id="GO:0005634">
    <property type="term" value="C:nucleus"/>
    <property type="evidence" value="ECO:0007669"/>
    <property type="project" value="TreeGrafter"/>
</dbReference>
<keyword evidence="8" id="KW-1185">Reference proteome</keyword>
<evidence type="ECO:0000256" key="1">
    <source>
        <dbReference type="ARBA" id="ARBA00022679"/>
    </source>
</evidence>
<dbReference type="Gene3D" id="1.10.510.10">
    <property type="entry name" value="Transferase(Phosphotransferase) domain 1"/>
    <property type="match status" value="1"/>
</dbReference>
<accession>R7YR88</accession>
<feature type="domain" description="Protein kinase" evidence="6">
    <location>
        <begin position="1"/>
        <end position="267"/>
    </location>
</feature>
<evidence type="ECO:0000256" key="2">
    <source>
        <dbReference type="ARBA" id="ARBA00022741"/>
    </source>
</evidence>
<evidence type="ECO:0000256" key="5">
    <source>
        <dbReference type="ARBA" id="ARBA00037982"/>
    </source>
</evidence>
<dbReference type="GO" id="GO:0110031">
    <property type="term" value="P:negative regulation of G2/MI transition of meiotic cell cycle"/>
    <property type="evidence" value="ECO:0007669"/>
    <property type="project" value="TreeGrafter"/>
</dbReference>
<dbReference type="InterPro" id="IPR050339">
    <property type="entry name" value="CC_SR_Kinase"/>
</dbReference>
<keyword evidence="2" id="KW-0547">Nucleotide-binding</keyword>
<dbReference type="PROSITE" id="PS50011">
    <property type="entry name" value="PROTEIN_KINASE_DOM"/>
    <property type="match status" value="1"/>
</dbReference>
<evidence type="ECO:0000256" key="3">
    <source>
        <dbReference type="ARBA" id="ARBA00022777"/>
    </source>
</evidence>
<reference evidence="8" key="1">
    <citation type="submission" date="2012-06" db="EMBL/GenBank/DDBJ databases">
        <title>The genome sequence of Coniosporium apollinis CBS 100218.</title>
        <authorList>
            <consortium name="The Broad Institute Genome Sequencing Platform"/>
            <person name="Cuomo C."/>
            <person name="Gorbushina A."/>
            <person name="Noack S."/>
            <person name="Walker B."/>
            <person name="Young S.K."/>
            <person name="Zeng Q."/>
            <person name="Gargeya S."/>
            <person name="Fitzgerald M."/>
            <person name="Haas B."/>
            <person name="Abouelleil A."/>
            <person name="Alvarado L."/>
            <person name="Arachchi H.M."/>
            <person name="Berlin A.M."/>
            <person name="Chapman S.B."/>
            <person name="Goldberg J."/>
            <person name="Griggs A."/>
            <person name="Gujja S."/>
            <person name="Hansen M."/>
            <person name="Howarth C."/>
            <person name="Imamovic A."/>
            <person name="Larimer J."/>
            <person name="McCowan C."/>
            <person name="Montmayeur A."/>
            <person name="Murphy C."/>
            <person name="Neiman D."/>
            <person name="Pearson M."/>
            <person name="Priest M."/>
            <person name="Roberts A."/>
            <person name="Saif S."/>
            <person name="Shea T."/>
            <person name="Sisk P."/>
            <person name="Sykes S."/>
            <person name="Wortman J."/>
            <person name="Nusbaum C."/>
            <person name="Birren B."/>
        </authorList>
    </citation>
    <scope>NUCLEOTIDE SEQUENCE [LARGE SCALE GENOMIC DNA]</scope>
    <source>
        <strain evidence="8">CBS 100218</strain>
    </source>
</reference>
<dbReference type="Pfam" id="PF00069">
    <property type="entry name" value="Pkinase"/>
    <property type="match status" value="1"/>
</dbReference>
<dbReference type="InterPro" id="IPR011009">
    <property type="entry name" value="Kinase-like_dom_sf"/>
</dbReference>
<dbReference type="GeneID" id="19900974"/>
<gene>
    <name evidence="7" type="ORF">W97_03663</name>
</gene>
<dbReference type="EMBL" id="JH767568">
    <property type="protein sequence ID" value="EON64432.1"/>
    <property type="molecule type" value="Genomic_DNA"/>
</dbReference>
<evidence type="ECO:0000313" key="7">
    <source>
        <dbReference type="EMBL" id="EON64432.1"/>
    </source>
</evidence>
<evidence type="ECO:0000256" key="4">
    <source>
        <dbReference type="ARBA" id="ARBA00022840"/>
    </source>
</evidence>
<dbReference type="InterPro" id="IPR000719">
    <property type="entry name" value="Prot_kinase_dom"/>
</dbReference>
<dbReference type="OrthoDB" id="4062651at2759"/>
<dbReference type="CDD" id="cd00180">
    <property type="entry name" value="PKc"/>
    <property type="match status" value="1"/>
</dbReference>
<keyword evidence="4" id="KW-0067">ATP-binding</keyword>
<dbReference type="GO" id="GO:0005737">
    <property type="term" value="C:cytoplasm"/>
    <property type="evidence" value="ECO:0007669"/>
    <property type="project" value="TreeGrafter"/>
</dbReference>
<evidence type="ECO:0000313" key="8">
    <source>
        <dbReference type="Proteomes" id="UP000016924"/>
    </source>
</evidence>
<dbReference type="SUPFAM" id="SSF56112">
    <property type="entry name" value="Protein kinase-like (PK-like)"/>
    <property type="match status" value="1"/>
</dbReference>
<protein>
    <submittedName>
        <fullName evidence="7">NEK protein kinase</fullName>
    </submittedName>
</protein>
<dbReference type="Proteomes" id="UP000016924">
    <property type="component" value="Unassembled WGS sequence"/>
</dbReference>
<dbReference type="PANTHER" id="PTHR11042:SF190">
    <property type="entry name" value="MITOSIS INHIBITOR PROTEIN KINASE MIK1"/>
    <property type="match status" value="1"/>
</dbReference>
<dbReference type="OMA" id="HPRFYIT"/>
<sequence length="280" mass="31601">MLCHRRFTPKEALEEVRHLQALNHGHVVRLVGSYAQGKHFSVLTYPVAECDLKAFLAQIERRGYPFHSRKGLAKGISCLSAAIEHIHAAGVKHMDLKPQNILVEDSNCPSVFKHPRFYITDFGISRFVQDLEASETDGFSQRTLMYCSPEVAAEQPRGRSSDIFSLGCVFAEMLTCMACRSQAEFRSYRADDGETFHKNLPQVVEWIDDLPADYVGIVHLLAAKKMTELEPQELENTEIIAIKRMLQQEPKDRPTAADLVKSFPPWFCCSSGSEPFVRVA</sequence>
<dbReference type="GO" id="GO:0005524">
    <property type="term" value="F:ATP binding"/>
    <property type="evidence" value="ECO:0007669"/>
    <property type="project" value="UniProtKB-KW"/>
</dbReference>
<dbReference type="InterPro" id="IPR008271">
    <property type="entry name" value="Ser/Thr_kinase_AS"/>
</dbReference>
<dbReference type="HOGENOM" id="CLU_041948_0_0_1"/>
<organism evidence="7 8">
    <name type="scientific">Coniosporium apollinis (strain CBS 100218)</name>
    <name type="common">Rock-inhabiting black yeast</name>
    <dbReference type="NCBI Taxonomy" id="1168221"/>
    <lineage>
        <taxon>Eukaryota</taxon>
        <taxon>Fungi</taxon>
        <taxon>Dikarya</taxon>
        <taxon>Ascomycota</taxon>
        <taxon>Pezizomycotina</taxon>
        <taxon>Dothideomycetes</taxon>
        <taxon>Dothideomycetes incertae sedis</taxon>
        <taxon>Coniosporium</taxon>
    </lineage>
</organism>
<dbReference type="RefSeq" id="XP_007779749.1">
    <property type="nucleotide sequence ID" value="XM_007781559.1"/>
</dbReference>
<comment type="similarity">
    <text evidence="5">Belongs to the protein kinase superfamily. Ser/Thr protein kinase family. GCN2 subfamily.</text>
</comment>
<dbReference type="STRING" id="1168221.R7YR88"/>
<dbReference type="eggNOG" id="KOG0192">
    <property type="taxonomic scope" value="Eukaryota"/>
</dbReference>
<keyword evidence="1" id="KW-0808">Transferase</keyword>
<keyword evidence="3 7" id="KW-0418">Kinase</keyword>
<name>R7YR88_CONA1</name>
<dbReference type="SMART" id="SM00220">
    <property type="entry name" value="S_TKc"/>
    <property type="match status" value="1"/>
</dbReference>
<evidence type="ECO:0000259" key="6">
    <source>
        <dbReference type="PROSITE" id="PS50011"/>
    </source>
</evidence>
<dbReference type="GO" id="GO:0004713">
    <property type="term" value="F:protein tyrosine kinase activity"/>
    <property type="evidence" value="ECO:0007669"/>
    <property type="project" value="TreeGrafter"/>
</dbReference>
<dbReference type="AlphaFoldDB" id="R7YR88"/>
<dbReference type="PANTHER" id="PTHR11042">
    <property type="entry name" value="EUKARYOTIC TRANSLATION INITIATION FACTOR 2-ALPHA KINASE EIF2-ALPHA KINASE -RELATED"/>
    <property type="match status" value="1"/>
</dbReference>
<proteinExistence type="inferred from homology"/>